<evidence type="ECO:0000313" key="4">
    <source>
        <dbReference type="Proteomes" id="UP000319732"/>
    </source>
</evidence>
<reference evidence="3 4" key="1">
    <citation type="submission" date="2019-06" db="EMBL/GenBank/DDBJ databases">
        <title>Whole genome sequence for Cellvibrionaceae sp. R142.</title>
        <authorList>
            <person name="Wang G."/>
        </authorList>
    </citation>
    <scope>NUCLEOTIDE SEQUENCE [LARGE SCALE GENOMIC DNA]</scope>
    <source>
        <strain evidence="3 4">R142</strain>
    </source>
</reference>
<dbReference type="InterPro" id="IPR016181">
    <property type="entry name" value="Acyl_CoA_acyltransferase"/>
</dbReference>
<feature type="compositionally biased region" description="Polar residues" evidence="1">
    <location>
        <begin position="25"/>
        <end position="36"/>
    </location>
</feature>
<feature type="domain" description="BioF2-like acetyltransferase" evidence="2">
    <location>
        <begin position="208"/>
        <end position="339"/>
    </location>
</feature>
<dbReference type="InterPro" id="IPR017469">
    <property type="entry name" value="PEP-CTERM_FemAB-rel"/>
</dbReference>
<evidence type="ECO:0000313" key="3">
    <source>
        <dbReference type="EMBL" id="TQV71859.1"/>
    </source>
</evidence>
<dbReference type="AlphaFoldDB" id="A0A545T3R4"/>
<dbReference type="OrthoDB" id="9773932at2"/>
<accession>A0A545T3R4</accession>
<dbReference type="InterPro" id="IPR038740">
    <property type="entry name" value="BioF2-like_GNAT_dom"/>
</dbReference>
<dbReference type="PANTHER" id="PTHR36174">
    <property type="entry name" value="LIPID II:GLYCINE GLYCYLTRANSFERASE"/>
    <property type="match status" value="1"/>
</dbReference>
<dbReference type="PANTHER" id="PTHR36174:SF1">
    <property type="entry name" value="LIPID II:GLYCINE GLYCYLTRANSFERASE"/>
    <property type="match status" value="1"/>
</dbReference>
<dbReference type="Pfam" id="PF13480">
    <property type="entry name" value="Acetyltransf_6"/>
    <property type="match status" value="1"/>
</dbReference>
<name>A0A545T3R4_9GAMM</name>
<proteinExistence type="predicted"/>
<gene>
    <name evidence="3" type="ORF">FKG94_19125</name>
</gene>
<organism evidence="3 4">
    <name type="scientific">Exilibacterium tricleocarpae</name>
    <dbReference type="NCBI Taxonomy" id="2591008"/>
    <lineage>
        <taxon>Bacteria</taxon>
        <taxon>Pseudomonadati</taxon>
        <taxon>Pseudomonadota</taxon>
        <taxon>Gammaproteobacteria</taxon>
        <taxon>Cellvibrionales</taxon>
        <taxon>Cellvibrionaceae</taxon>
        <taxon>Exilibacterium</taxon>
    </lineage>
</organism>
<dbReference type="Proteomes" id="UP000319732">
    <property type="component" value="Unassembled WGS sequence"/>
</dbReference>
<sequence>MQTISAALKTQEAQCKAAEKALTARLQSHTADKPQTPQLPRQFLPQAAPPAPAPEAVSVSAIDDARQSDWDDYVSGHPQASIYHHYGWRQVIDSSFNHRGFYLAATDSTGRIVGILPLIWLQSRLFGSFSVSIPFFNYGGPLADCADTAALLLAKAGEIAAAQGWSHIEIRTTTPGYDLPYQDKKVSMIRALPASDDELDHALGAKVRAQTKLATRHNPEIRFGGVELLEDFYDVFARNMRDLGTPVYAKSLFQNILDRFSTETTVVCVYIDKQCVAAAFLIGRGELLEIPWASTLRRVNKLNINMWMYRQILRLAIDKGFAFFDFGRSTRDAGTYKFKKQWGTTPVQHYWYYWLPAGSALPEINPDNPKYRLVIAIWKKLPLWITKLVGPAIVKNLP</sequence>
<dbReference type="EMBL" id="VHSG01000020">
    <property type="protein sequence ID" value="TQV71859.1"/>
    <property type="molecule type" value="Genomic_DNA"/>
</dbReference>
<evidence type="ECO:0000259" key="2">
    <source>
        <dbReference type="Pfam" id="PF13480"/>
    </source>
</evidence>
<comment type="caution">
    <text evidence="3">The sequence shown here is derived from an EMBL/GenBank/DDBJ whole genome shotgun (WGS) entry which is preliminary data.</text>
</comment>
<keyword evidence="4" id="KW-1185">Reference proteome</keyword>
<dbReference type="NCBIfam" id="TIGR03019">
    <property type="entry name" value="pepcterm_femAB"/>
    <property type="match status" value="1"/>
</dbReference>
<feature type="region of interest" description="Disordered" evidence="1">
    <location>
        <begin position="24"/>
        <end position="54"/>
    </location>
</feature>
<dbReference type="Gene3D" id="3.40.630.30">
    <property type="match status" value="2"/>
</dbReference>
<evidence type="ECO:0000256" key="1">
    <source>
        <dbReference type="SAM" id="MobiDB-lite"/>
    </source>
</evidence>
<dbReference type="SUPFAM" id="SSF55729">
    <property type="entry name" value="Acyl-CoA N-acyltransferases (Nat)"/>
    <property type="match status" value="2"/>
</dbReference>
<protein>
    <submittedName>
        <fullName evidence="3">FemAB family PEP-CTERM system-associated protein</fullName>
    </submittedName>
</protein>
<dbReference type="InterPro" id="IPR050644">
    <property type="entry name" value="PG_Glycine_Bridge_Synth"/>
</dbReference>